<feature type="region of interest" description="Disordered" evidence="1">
    <location>
        <begin position="35"/>
        <end position="54"/>
    </location>
</feature>
<evidence type="ECO:0000313" key="2">
    <source>
        <dbReference type="EMBL" id="KAK1569532.1"/>
    </source>
</evidence>
<organism evidence="2 3">
    <name type="scientific">Colletotrichum navitas</name>
    <dbReference type="NCBI Taxonomy" id="681940"/>
    <lineage>
        <taxon>Eukaryota</taxon>
        <taxon>Fungi</taxon>
        <taxon>Dikarya</taxon>
        <taxon>Ascomycota</taxon>
        <taxon>Pezizomycotina</taxon>
        <taxon>Sordariomycetes</taxon>
        <taxon>Hypocreomycetidae</taxon>
        <taxon>Glomerellales</taxon>
        <taxon>Glomerellaceae</taxon>
        <taxon>Colletotrichum</taxon>
        <taxon>Colletotrichum graminicola species complex</taxon>
    </lineage>
</organism>
<sequence length="54" mass="5908">VGGASVFVVSDWTASRTVSTLEHAKCLIVEPSTEQQLERKVQSGQRSPEARTLH</sequence>
<proteinExistence type="predicted"/>
<dbReference type="GeneID" id="85440272"/>
<dbReference type="AlphaFoldDB" id="A0AAD8PLL3"/>
<keyword evidence="3" id="KW-1185">Reference proteome</keyword>
<reference evidence="2" key="1">
    <citation type="submission" date="2021-06" db="EMBL/GenBank/DDBJ databases">
        <title>Comparative genomics, transcriptomics and evolutionary studies reveal genomic signatures of adaptation to plant cell wall in hemibiotrophic fungi.</title>
        <authorList>
            <consortium name="DOE Joint Genome Institute"/>
            <person name="Baroncelli R."/>
            <person name="Diaz J.F."/>
            <person name="Benocci T."/>
            <person name="Peng M."/>
            <person name="Battaglia E."/>
            <person name="Haridas S."/>
            <person name="Andreopoulos W."/>
            <person name="Labutti K."/>
            <person name="Pangilinan J."/>
            <person name="Floch G.L."/>
            <person name="Makela M.R."/>
            <person name="Henrissat B."/>
            <person name="Grigoriev I.V."/>
            <person name="Crouch J.A."/>
            <person name="De Vries R.P."/>
            <person name="Sukno S.A."/>
            <person name="Thon M.R."/>
        </authorList>
    </citation>
    <scope>NUCLEOTIDE SEQUENCE</scope>
    <source>
        <strain evidence="2">CBS 125086</strain>
    </source>
</reference>
<feature type="non-terminal residue" evidence="2">
    <location>
        <position position="1"/>
    </location>
</feature>
<evidence type="ECO:0000256" key="1">
    <source>
        <dbReference type="SAM" id="MobiDB-lite"/>
    </source>
</evidence>
<protein>
    <submittedName>
        <fullName evidence="2">Uncharacterized protein</fullName>
    </submittedName>
</protein>
<name>A0AAD8PLL3_9PEZI</name>
<accession>A0AAD8PLL3</accession>
<dbReference type="Proteomes" id="UP001230504">
    <property type="component" value="Unassembled WGS sequence"/>
</dbReference>
<evidence type="ECO:0000313" key="3">
    <source>
        <dbReference type="Proteomes" id="UP001230504"/>
    </source>
</evidence>
<dbReference type="RefSeq" id="XP_060407765.1">
    <property type="nucleotide sequence ID" value="XM_060556032.1"/>
</dbReference>
<comment type="caution">
    <text evidence="2">The sequence shown here is derived from an EMBL/GenBank/DDBJ whole genome shotgun (WGS) entry which is preliminary data.</text>
</comment>
<gene>
    <name evidence="2" type="ORF">LY79DRAFT_528493</name>
</gene>
<dbReference type="EMBL" id="JAHLJV010000131">
    <property type="protein sequence ID" value="KAK1569532.1"/>
    <property type="molecule type" value="Genomic_DNA"/>
</dbReference>